<evidence type="ECO:0000313" key="2">
    <source>
        <dbReference type="Proteomes" id="UP000554482"/>
    </source>
</evidence>
<sequence length="169" mass="19356">MLVQGLVMPEEAAEGTVIEPSSVNNLEGILALESNNLVIVPEAQLQPRQLAEGRRHVNEQQLQLNPPLRRRRLTPRQRRALHRDIRPYPLYGPRGTGFPQFPGTPRRIPPLLYDHSFQEAGLPVDPHVRRFIATGLSDSYEVRRRIDASPNDRELRRVVEILNRSLNNN</sequence>
<organism evidence="1 2">
    <name type="scientific">Thalictrum thalictroides</name>
    <name type="common">Rue-anemone</name>
    <name type="synonym">Anemone thalictroides</name>
    <dbReference type="NCBI Taxonomy" id="46969"/>
    <lineage>
        <taxon>Eukaryota</taxon>
        <taxon>Viridiplantae</taxon>
        <taxon>Streptophyta</taxon>
        <taxon>Embryophyta</taxon>
        <taxon>Tracheophyta</taxon>
        <taxon>Spermatophyta</taxon>
        <taxon>Magnoliopsida</taxon>
        <taxon>Ranunculales</taxon>
        <taxon>Ranunculaceae</taxon>
        <taxon>Thalictroideae</taxon>
        <taxon>Thalictrum</taxon>
    </lineage>
</organism>
<dbReference type="AlphaFoldDB" id="A0A7J6V6V4"/>
<evidence type="ECO:0000313" key="1">
    <source>
        <dbReference type="EMBL" id="KAF5179930.1"/>
    </source>
</evidence>
<dbReference type="Proteomes" id="UP000554482">
    <property type="component" value="Unassembled WGS sequence"/>
</dbReference>
<proteinExistence type="predicted"/>
<gene>
    <name evidence="1" type="ORF">FRX31_030484</name>
</gene>
<name>A0A7J6V6V4_THATH</name>
<accession>A0A7J6V6V4</accession>
<comment type="caution">
    <text evidence="1">The sequence shown here is derived from an EMBL/GenBank/DDBJ whole genome shotgun (WGS) entry which is preliminary data.</text>
</comment>
<keyword evidence="2" id="KW-1185">Reference proteome</keyword>
<dbReference type="OrthoDB" id="1751052at2759"/>
<reference evidence="1 2" key="1">
    <citation type="submission" date="2020-06" db="EMBL/GenBank/DDBJ databases">
        <title>Transcriptomic and genomic resources for Thalictrum thalictroides and T. hernandezii: Facilitating candidate gene discovery in an emerging model plant lineage.</title>
        <authorList>
            <person name="Arias T."/>
            <person name="Riano-Pachon D.M."/>
            <person name="Di Stilio V.S."/>
        </authorList>
    </citation>
    <scope>NUCLEOTIDE SEQUENCE [LARGE SCALE GENOMIC DNA]</scope>
    <source>
        <strain evidence="2">cv. WT478/WT964</strain>
        <tissue evidence="1">Leaves</tissue>
    </source>
</reference>
<dbReference type="EMBL" id="JABWDY010038121">
    <property type="protein sequence ID" value="KAF5179930.1"/>
    <property type="molecule type" value="Genomic_DNA"/>
</dbReference>
<protein>
    <submittedName>
        <fullName evidence="1">Uncharacterized protein</fullName>
    </submittedName>
</protein>